<dbReference type="InterPro" id="IPR036866">
    <property type="entry name" value="RibonucZ/Hydroxyglut_hydro"/>
</dbReference>
<dbReference type="SUPFAM" id="SSF56281">
    <property type="entry name" value="Metallo-hydrolase/oxidoreductase"/>
    <property type="match status" value="1"/>
</dbReference>
<dbReference type="EMBL" id="LACB01000271">
    <property type="protein sequence ID" value="KAJ9485353.1"/>
    <property type="molecule type" value="Genomic_DNA"/>
</dbReference>
<dbReference type="InterPro" id="IPR036527">
    <property type="entry name" value="SCP2_sterol-bd_dom_sf"/>
</dbReference>
<dbReference type="GO" id="GO:0046872">
    <property type="term" value="F:metal ion binding"/>
    <property type="evidence" value="ECO:0007669"/>
    <property type="project" value="UniProtKB-KW"/>
</dbReference>
<dbReference type="Gene3D" id="3.30.1050.10">
    <property type="entry name" value="SCP2 sterol-binding domain"/>
    <property type="match status" value="1"/>
</dbReference>
<feature type="domain" description="Alkyl sulfatase dimerisation" evidence="4">
    <location>
        <begin position="1"/>
        <end position="73"/>
    </location>
</feature>
<proteinExistence type="predicted"/>
<protein>
    <recommendedName>
        <fullName evidence="8">Alkyl sulfatase dimerisation domain-containing protein</fullName>
    </recommendedName>
</protein>
<evidence type="ECO:0000313" key="6">
    <source>
        <dbReference type="EMBL" id="KAJ9485353.1"/>
    </source>
</evidence>
<keyword evidence="2" id="KW-0378">Hydrolase</keyword>
<organism evidence="6 7">
    <name type="scientific">Penicillium thymicola</name>
    <dbReference type="NCBI Taxonomy" id="293382"/>
    <lineage>
        <taxon>Eukaryota</taxon>
        <taxon>Fungi</taxon>
        <taxon>Dikarya</taxon>
        <taxon>Ascomycota</taxon>
        <taxon>Pezizomycotina</taxon>
        <taxon>Eurotiomycetes</taxon>
        <taxon>Eurotiomycetidae</taxon>
        <taxon>Eurotiales</taxon>
        <taxon>Aspergillaceae</taxon>
        <taxon>Penicillium</taxon>
    </lineage>
</organism>
<dbReference type="Proteomes" id="UP001227192">
    <property type="component" value="Unassembled WGS sequence"/>
</dbReference>
<dbReference type="InterPro" id="IPR052195">
    <property type="entry name" value="Bact_Alkyl/Aryl-Sulfatase"/>
</dbReference>
<feature type="domain" description="Alkyl sulfatase C-terminal" evidence="5">
    <location>
        <begin position="83"/>
        <end position="204"/>
    </location>
</feature>
<evidence type="ECO:0000256" key="3">
    <source>
        <dbReference type="ARBA" id="ARBA00022833"/>
    </source>
</evidence>
<evidence type="ECO:0008006" key="8">
    <source>
        <dbReference type="Google" id="ProtNLM"/>
    </source>
</evidence>
<dbReference type="InterPro" id="IPR029229">
    <property type="entry name" value="Alkyl_sulf_C"/>
</dbReference>
<dbReference type="GO" id="GO:0016787">
    <property type="term" value="F:hydrolase activity"/>
    <property type="evidence" value="ECO:0007669"/>
    <property type="project" value="UniProtKB-KW"/>
</dbReference>
<gene>
    <name evidence="6" type="ORF">VN97_g8001</name>
</gene>
<dbReference type="SUPFAM" id="SSF55718">
    <property type="entry name" value="SCP-like"/>
    <property type="match status" value="1"/>
</dbReference>
<evidence type="ECO:0000256" key="2">
    <source>
        <dbReference type="ARBA" id="ARBA00022801"/>
    </source>
</evidence>
<dbReference type="AlphaFoldDB" id="A0AAI9X6U7"/>
<reference evidence="6" key="2">
    <citation type="journal article" date="2016" name="Fungal Biol.">
        <title>Ochratoxin A production by Penicillium thymicola.</title>
        <authorList>
            <person name="Nguyen H.D.T."/>
            <person name="McMullin D.R."/>
            <person name="Ponomareva E."/>
            <person name="Riley R."/>
            <person name="Pomraning K.R."/>
            <person name="Baker S.E."/>
            <person name="Seifert K.A."/>
        </authorList>
    </citation>
    <scope>NUCLEOTIDE SEQUENCE</scope>
    <source>
        <strain evidence="6">DAOM 180753</strain>
    </source>
</reference>
<dbReference type="Pfam" id="PF14864">
    <property type="entry name" value="Alkyl_sulf_C"/>
    <property type="match status" value="1"/>
</dbReference>
<accession>A0AAI9X6U7</accession>
<sequence length="204" mass="22389">MGGVENVIKKAKEFVENGDLRFAATLLNHVVFSEPQNEPGKALLAQTYESLGFGSENGPWRNFYLSGASELRGQMPSHNLLSDQTQMVEALSLHQLFASTAVRIDGHKAQAHSFTIDLYVTDLKEQCRLILSNGALIHRTGLKQKKPNAFTVDYSCSMTHSQLLTLLTTGKFGDLGSELGDRSYLSKLVSLIPGFDGNFNITVP</sequence>
<evidence type="ECO:0000259" key="5">
    <source>
        <dbReference type="Pfam" id="PF14864"/>
    </source>
</evidence>
<evidence type="ECO:0000259" key="4">
    <source>
        <dbReference type="Pfam" id="PF14863"/>
    </source>
</evidence>
<dbReference type="Gene3D" id="1.25.40.880">
    <property type="entry name" value="Alkyl sulfatase, dimerisation domain"/>
    <property type="match status" value="1"/>
</dbReference>
<keyword evidence="7" id="KW-1185">Reference proteome</keyword>
<keyword evidence="1" id="KW-0479">Metal-binding</keyword>
<dbReference type="GO" id="GO:0046983">
    <property type="term" value="F:protein dimerization activity"/>
    <property type="evidence" value="ECO:0007669"/>
    <property type="project" value="InterPro"/>
</dbReference>
<keyword evidence="3" id="KW-0862">Zinc</keyword>
<reference evidence="6" key="1">
    <citation type="submission" date="2015-06" db="EMBL/GenBank/DDBJ databases">
        <authorList>
            <person name="Nguyen H."/>
        </authorList>
    </citation>
    <scope>NUCLEOTIDE SEQUENCE</scope>
    <source>
        <strain evidence="6">DAOM 180753</strain>
    </source>
</reference>
<comment type="caution">
    <text evidence="6">The sequence shown here is derived from an EMBL/GenBank/DDBJ whole genome shotgun (WGS) entry which is preliminary data.</text>
</comment>
<dbReference type="InterPro" id="IPR029228">
    <property type="entry name" value="Alkyl_sulf_dimr"/>
</dbReference>
<name>A0AAI9X6U7_PENTH</name>
<dbReference type="InterPro" id="IPR038536">
    <property type="entry name" value="Alkyl/aryl-sulf_dimr_sf"/>
</dbReference>
<dbReference type="PANTHER" id="PTHR43223">
    <property type="entry name" value="ALKYL/ARYL-SULFATASE"/>
    <property type="match status" value="1"/>
</dbReference>
<evidence type="ECO:0000313" key="7">
    <source>
        <dbReference type="Proteomes" id="UP001227192"/>
    </source>
</evidence>
<dbReference type="Pfam" id="PF14863">
    <property type="entry name" value="Alkyl_sulf_dimr"/>
    <property type="match status" value="1"/>
</dbReference>
<evidence type="ECO:0000256" key="1">
    <source>
        <dbReference type="ARBA" id="ARBA00022723"/>
    </source>
</evidence>